<dbReference type="InterPro" id="IPR050845">
    <property type="entry name" value="Cu-binding_ET"/>
</dbReference>
<dbReference type="GO" id="GO:0046872">
    <property type="term" value="F:metal ion binding"/>
    <property type="evidence" value="ECO:0007669"/>
    <property type="project" value="UniProtKB-KW"/>
</dbReference>
<dbReference type="RefSeq" id="WP_189046625.1">
    <property type="nucleotide sequence ID" value="NZ_BMJQ01000006.1"/>
</dbReference>
<dbReference type="Gene3D" id="2.60.40.420">
    <property type="entry name" value="Cupredoxins - blue copper proteins"/>
    <property type="match status" value="1"/>
</dbReference>
<dbReference type="PROSITE" id="PS51257">
    <property type="entry name" value="PROKAR_LIPOPROTEIN"/>
    <property type="match status" value="1"/>
</dbReference>
<name>A0A8J3E3M3_9PROT</name>
<keyword evidence="3" id="KW-0732">Signal</keyword>
<dbReference type="PANTHER" id="PTHR38439">
    <property type="entry name" value="AURACYANIN-B"/>
    <property type="match status" value="1"/>
</dbReference>
<evidence type="ECO:0000256" key="2">
    <source>
        <dbReference type="ARBA" id="ARBA00023008"/>
    </source>
</evidence>
<feature type="chain" id="PRO_5035308896" description="EfeO-type cupredoxin-like domain-containing protein" evidence="3">
    <location>
        <begin position="21"/>
        <end position="151"/>
    </location>
</feature>
<dbReference type="InterPro" id="IPR028096">
    <property type="entry name" value="EfeO_Cupredoxin"/>
</dbReference>
<keyword evidence="2" id="KW-0186">Copper</keyword>
<evidence type="ECO:0000313" key="5">
    <source>
        <dbReference type="EMBL" id="GGF20076.1"/>
    </source>
</evidence>
<proteinExistence type="predicted"/>
<evidence type="ECO:0000313" key="6">
    <source>
        <dbReference type="Proteomes" id="UP000646365"/>
    </source>
</evidence>
<dbReference type="CDD" id="cd00920">
    <property type="entry name" value="Cupredoxin"/>
    <property type="match status" value="1"/>
</dbReference>
<dbReference type="Proteomes" id="UP000646365">
    <property type="component" value="Unassembled WGS sequence"/>
</dbReference>
<dbReference type="SUPFAM" id="SSF49503">
    <property type="entry name" value="Cupredoxins"/>
    <property type="match status" value="1"/>
</dbReference>
<feature type="signal peptide" evidence="3">
    <location>
        <begin position="1"/>
        <end position="20"/>
    </location>
</feature>
<dbReference type="EMBL" id="BMJQ01000006">
    <property type="protein sequence ID" value="GGF20076.1"/>
    <property type="molecule type" value="Genomic_DNA"/>
</dbReference>
<dbReference type="Pfam" id="PF13473">
    <property type="entry name" value="Cupredoxin_1"/>
    <property type="match status" value="1"/>
</dbReference>
<protein>
    <recommendedName>
        <fullName evidence="4">EfeO-type cupredoxin-like domain-containing protein</fullName>
    </recommendedName>
</protein>
<evidence type="ECO:0000256" key="1">
    <source>
        <dbReference type="ARBA" id="ARBA00022723"/>
    </source>
</evidence>
<gene>
    <name evidence="5" type="ORF">GCM10011611_27620</name>
</gene>
<feature type="domain" description="EfeO-type cupredoxin-like" evidence="4">
    <location>
        <begin position="42"/>
        <end position="135"/>
    </location>
</feature>
<comment type="caution">
    <text evidence="5">The sequence shown here is derived from an EMBL/GenBank/DDBJ whole genome shotgun (WGS) entry which is preliminary data.</text>
</comment>
<organism evidence="5 6">
    <name type="scientific">Aliidongia dinghuensis</name>
    <dbReference type="NCBI Taxonomy" id="1867774"/>
    <lineage>
        <taxon>Bacteria</taxon>
        <taxon>Pseudomonadati</taxon>
        <taxon>Pseudomonadota</taxon>
        <taxon>Alphaproteobacteria</taxon>
        <taxon>Rhodospirillales</taxon>
        <taxon>Dongiaceae</taxon>
        <taxon>Aliidongia</taxon>
    </lineage>
</organism>
<evidence type="ECO:0000256" key="3">
    <source>
        <dbReference type="SAM" id="SignalP"/>
    </source>
</evidence>
<dbReference type="AlphaFoldDB" id="A0A8J3E3M3"/>
<reference evidence="5" key="2">
    <citation type="submission" date="2020-09" db="EMBL/GenBank/DDBJ databases">
        <authorList>
            <person name="Sun Q."/>
            <person name="Zhou Y."/>
        </authorList>
    </citation>
    <scope>NUCLEOTIDE SEQUENCE</scope>
    <source>
        <strain evidence="5">CGMCC 1.15725</strain>
    </source>
</reference>
<reference evidence="5" key="1">
    <citation type="journal article" date="2014" name="Int. J. Syst. Evol. Microbiol.">
        <title>Complete genome sequence of Corynebacterium casei LMG S-19264T (=DSM 44701T), isolated from a smear-ripened cheese.</title>
        <authorList>
            <consortium name="US DOE Joint Genome Institute (JGI-PGF)"/>
            <person name="Walter F."/>
            <person name="Albersmeier A."/>
            <person name="Kalinowski J."/>
            <person name="Ruckert C."/>
        </authorList>
    </citation>
    <scope>NUCLEOTIDE SEQUENCE</scope>
    <source>
        <strain evidence="5">CGMCC 1.15725</strain>
    </source>
</reference>
<keyword evidence="1" id="KW-0479">Metal-binding</keyword>
<accession>A0A8J3E3M3</accession>
<dbReference type="InterPro" id="IPR008972">
    <property type="entry name" value="Cupredoxin"/>
</dbReference>
<sequence length="151" mass="15732">MAKRLIARRALIGLMLLVAACSSEPSTGPVGPQATAASDVDWSRAQTIPVLMTDFAFSPAKLALQERTPVRLRLVNNGSGAHDFSAPAFFAAAAYPAGGRAPDGGKVNLAKGETADLLLLPTTPGTYSLECTHFLHALFGMTGKIDVAPAR</sequence>
<dbReference type="PANTHER" id="PTHR38439:SF3">
    <property type="entry name" value="COPPER-RESISTANT CUPROPROTEIN COPI"/>
    <property type="match status" value="1"/>
</dbReference>
<keyword evidence="6" id="KW-1185">Reference proteome</keyword>
<evidence type="ECO:0000259" key="4">
    <source>
        <dbReference type="Pfam" id="PF13473"/>
    </source>
</evidence>